<dbReference type="AlphaFoldDB" id="A0A1D9FZ52"/>
<evidence type="ECO:0000256" key="4">
    <source>
        <dbReference type="ARBA" id="ARBA00022759"/>
    </source>
</evidence>
<keyword evidence="3" id="KW-0540">Nuclease</keyword>
<organism evidence="8 9">
    <name type="scientific">Moorena producens (strain JHB)</name>
    <dbReference type="NCBI Taxonomy" id="1454205"/>
    <lineage>
        <taxon>Bacteria</taxon>
        <taxon>Bacillati</taxon>
        <taxon>Cyanobacteriota</taxon>
        <taxon>Cyanophyceae</taxon>
        <taxon>Coleofasciculales</taxon>
        <taxon>Coleofasciculaceae</taxon>
        <taxon>Moorena</taxon>
    </lineage>
</organism>
<keyword evidence="7" id="KW-0346">Stress response</keyword>
<dbReference type="Pfam" id="PF07927">
    <property type="entry name" value="HicA_toxin"/>
    <property type="match status" value="1"/>
</dbReference>
<evidence type="ECO:0000256" key="6">
    <source>
        <dbReference type="ARBA" id="ARBA00022884"/>
    </source>
</evidence>
<dbReference type="GO" id="GO:0004519">
    <property type="term" value="F:endonuclease activity"/>
    <property type="evidence" value="ECO:0007669"/>
    <property type="project" value="UniProtKB-KW"/>
</dbReference>
<dbReference type="GO" id="GO:0003729">
    <property type="term" value="F:mRNA binding"/>
    <property type="evidence" value="ECO:0007669"/>
    <property type="project" value="InterPro"/>
</dbReference>
<keyword evidence="2" id="KW-1277">Toxin-antitoxin system</keyword>
<protein>
    <submittedName>
        <fullName evidence="8">Type II toxin-antitoxin system HicA family toxin</fullName>
    </submittedName>
</protein>
<comment type="similarity">
    <text evidence="1">Belongs to the HicA mRNA interferase family.</text>
</comment>
<evidence type="ECO:0000256" key="1">
    <source>
        <dbReference type="ARBA" id="ARBA00006620"/>
    </source>
</evidence>
<name>A0A1D9FZ52_MOOP1</name>
<keyword evidence="5" id="KW-0378">Hydrolase</keyword>
<dbReference type="InterPro" id="IPR012933">
    <property type="entry name" value="HicA_mRNA_interferase"/>
</dbReference>
<dbReference type="Gene3D" id="3.30.920.30">
    <property type="entry name" value="Hypothetical protein"/>
    <property type="match status" value="1"/>
</dbReference>
<dbReference type="GO" id="GO:0016787">
    <property type="term" value="F:hydrolase activity"/>
    <property type="evidence" value="ECO:0007669"/>
    <property type="project" value="UniProtKB-KW"/>
</dbReference>
<evidence type="ECO:0000256" key="3">
    <source>
        <dbReference type="ARBA" id="ARBA00022722"/>
    </source>
</evidence>
<reference evidence="9" key="1">
    <citation type="submission" date="2016-10" db="EMBL/GenBank/DDBJ databases">
        <title>Comparative genomics uncovers the prolific and rare metabolic potential of the cyanobacterial genus Moorea.</title>
        <authorList>
            <person name="Leao T."/>
            <person name="Castelao G."/>
            <person name="Korobeynikov A."/>
            <person name="Monroe E.A."/>
            <person name="Podell S."/>
            <person name="Glukhov E."/>
            <person name="Allen E."/>
            <person name="Gerwick W.H."/>
            <person name="Gerwick L."/>
        </authorList>
    </citation>
    <scope>NUCLEOTIDE SEQUENCE [LARGE SCALE GENOMIC DNA]</scope>
    <source>
        <strain evidence="9">JHB</strain>
    </source>
</reference>
<evidence type="ECO:0000313" key="8">
    <source>
        <dbReference type="EMBL" id="AOY80613.1"/>
    </source>
</evidence>
<dbReference type="Proteomes" id="UP000176944">
    <property type="component" value="Chromosome"/>
</dbReference>
<sequence length="60" mass="7081">MKRRDLIAYLEKSGCYVIRHGGKHDIYHNPNNGQTEPIPRHREINERLAKKIIKSLTQEN</sequence>
<accession>A0A1D9FZ52</accession>
<dbReference type="InterPro" id="IPR038570">
    <property type="entry name" value="HicA_sf"/>
</dbReference>
<proteinExistence type="inferred from homology"/>
<dbReference type="SUPFAM" id="SSF54786">
    <property type="entry name" value="YcfA/nrd intein domain"/>
    <property type="match status" value="1"/>
</dbReference>
<keyword evidence="4" id="KW-0255">Endonuclease</keyword>
<evidence type="ECO:0000313" key="9">
    <source>
        <dbReference type="Proteomes" id="UP000176944"/>
    </source>
</evidence>
<evidence type="ECO:0000256" key="7">
    <source>
        <dbReference type="ARBA" id="ARBA00023016"/>
    </source>
</evidence>
<gene>
    <name evidence="8" type="ORF">BJP36_12470</name>
</gene>
<dbReference type="EMBL" id="CP017708">
    <property type="protein sequence ID" value="AOY80613.1"/>
    <property type="molecule type" value="Genomic_DNA"/>
</dbReference>
<keyword evidence="6" id="KW-0694">RNA-binding</keyword>
<evidence type="ECO:0000256" key="2">
    <source>
        <dbReference type="ARBA" id="ARBA00022649"/>
    </source>
</evidence>
<evidence type="ECO:0000256" key="5">
    <source>
        <dbReference type="ARBA" id="ARBA00022801"/>
    </source>
</evidence>